<evidence type="ECO:0000256" key="1">
    <source>
        <dbReference type="SAM" id="MobiDB-lite"/>
    </source>
</evidence>
<dbReference type="InterPro" id="IPR025311">
    <property type="entry name" value="DUF4166"/>
</dbReference>
<evidence type="ECO:0000313" key="3">
    <source>
        <dbReference type="EMBL" id="KRS18816.1"/>
    </source>
</evidence>
<sequence length="199" mass="21382">MSGDPFDAAIAARGLAVAPAVRAFHAGEGVYEGRAEITRGRHVLVRLGLWLAGMPPEGRDVPVRVRVTGDRDGSVWRRDFGGHVTVSRLRHDRSSGHVEERFGPVRLALSVTVEGGALVVGVAGMSVLGVPVPKGLRPVSETREFEDEDGRFRFDVGARIPWLGPVIRYEGWLEPAPQARVSGSPAIPPRSSRSAGSPR</sequence>
<name>A0A0T5PCC1_9RHOB</name>
<reference evidence="4 6" key="2">
    <citation type="submission" date="2018-08" db="EMBL/GenBank/DDBJ databases">
        <title>Genetic Globetrotter - A new plasmid hitch-hiking vast phylogenetic and geographic distances.</title>
        <authorList>
            <person name="Vollmers J."/>
            <person name="Petersen J."/>
        </authorList>
    </citation>
    <scope>NUCLEOTIDE SEQUENCE [LARGE SCALE GENOMIC DNA]</scope>
    <source>
        <strain evidence="4 6">DSM 26383</strain>
    </source>
</reference>
<evidence type="ECO:0000313" key="5">
    <source>
        <dbReference type="Proteomes" id="UP000051401"/>
    </source>
</evidence>
<evidence type="ECO:0000313" key="4">
    <source>
        <dbReference type="EMBL" id="QEW26272.1"/>
    </source>
</evidence>
<feature type="region of interest" description="Disordered" evidence="1">
    <location>
        <begin position="178"/>
        <end position="199"/>
    </location>
</feature>
<evidence type="ECO:0000259" key="2">
    <source>
        <dbReference type="Pfam" id="PF13761"/>
    </source>
</evidence>
<feature type="compositionally biased region" description="Low complexity" evidence="1">
    <location>
        <begin position="182"/>
        <end position="199"/>
    </location>
</feature>
<dbReference type="OrthoDB" id="528778at2"/>
<dbReference type="AlphaFoldDB" id="A0A0T5PCC1"/>
<dbReference type="KEGG" id="rid:RIdsm_02070"/>
<evidence type="ECO:0000313" key="6">
    <source>
        <dbReference type="Proteomes" id="UP000325785"/>
    </source>
</evidence>
<dbReference type="RefSeq" id="WP_057813452.1">
    <property type="nucleotide sequence ID" value="NZ_CP031598.1"/>
</dbReference>
<keyword evidence="5" id="KW-1185">Reference proteome</keyword>
<dbReference type="Proteomes" id="UP000051401">
    <property type="component" value="Unassembled WGS sequence"/>
</dbReference>
<feature type="domain" description="DUF4166" evidence="2">
    <location>
        <begin position="19"/>
        <end position="173"/>
    </location>
</feature>
<dbReference type="STRING" id="540747.SAMN04488031_103482"/>
<dbReference type="EMBL" id="CP031598">
    <property type="protein sequence ID" value="QEW26272.1"/>
    <property type="molecule type" value="Genomic_DNA"/>
</dbReference>
<organism evidence="3 5">
    <name type="scientific">Roseovarius indicus</name>
    <dbReference type="NCBI Taxonomy" id="540747"/>
    <lineage>
        <taxon>Bacteria</taxon>
        <taxon>Pseudomonadati</taxon>
        <taxon>Pseudomonadota</taxon>
        <taxon>Alphaproteobacteria</taxon>
        <taxon>Rhodobacterales</taxon>
        <taxon>Roseobacteraceae</taxon>
        <taxon>Roseovarius</taxon>
    </lineage>
</organism>
<accession>A0A0T5PCC1</accession>
<dbReference type="EMBL" id="LAXI01000002">
    <property type="protein sequence ID" value="KRS18816.1"/>
    <property type="molecule type" value="Genomic_DNA"/>
</dbReference>
<proteinExistence type="predicted"/>
<dbReference type="Pfam" id="PF13761">
    <property type="entry name" value="DUF4166"/>
    <property type="match status" value="1"/>
</dbReference>
<gene>
    <name evidence="4" type="ORF">RIdsm_02070</name>
    <name evidence="3" type="ORF">XM52_03775</name>
</gene>
<protein>
    <recommendedName>
        <fullName evidence="2">DUF4166 domain-containing protein</fullName>
    </recommendedName>
</protein>
<reference evidence="3 5" key="1">
    <citation type="submission" date="2015-04" db="EMBL/GenBank/DDBJ databases">
        <title>The draft genome sequence of Roseovarius indicus B108T.</title>
        <authorList>
            <person name="Li G."/>
            <person name="Lai Q."/>
            <person name="Shao Z."/>
            <person name="Yan P."/>
        </authorList>
    </citation>
    <scope>NUCLEOTIDE SEQUENCE [LARGE SCALE GENOMIC DNA]</scope>
    <source>
        <strain evidence="3 5">B108</strain>
    </source>
</reference>
<dbReference type="Proteomes" id="UP000325785">
    <property type="component" value="Chromosome"/>
</dbReference>